<feature type="transmembrane region" description="Helical" evidence="3">
    <location>
        <begin position="93"/>
        <end position="110"/>
    </location>
</feature>
<accession>A0A2N0I2X9</accession>
<feature type="compositionally biased region" description="Low complexity" evidence="2">
    <location>
        <begin position="9"/>
        <end position="23"/>
    </location>
</feature>
<sequence length="874" mass="94155">MTGGSRIVAIDAGAPDAAPAQTQPDERDEDVLVVDQVWEPDEEAPSLSGRSRLAVAVAAIAGTAVLAWTALFVSVNKGGMLTGGSPAEWLAWIRDWSVPVLLVGVAWLIAMRSSRREAYRFGQAARLLGDESARLEQRLSIVNSELSLAREFLASQARDLDSLGRQATDRLSQHSDRLSGLIQDNGARLDTIGTVSAAALDNMERLRGQLPVIASAAKDVTNNIATAGRTAKGQLEEMVQGFNRLNQFGQASERQVAALRDMVDSTIAEFTRRAEQLDAIATERFAALSSRSEEFRTQIDSDEVEALAAIRTRAKALVDELTEARSALDGHEEASLASLRSRLSAVRDESAAITRSVRDGENAAIEVWHVATTRLEEDLRLAIAKVAEIDDKAMEAARARIVAISTEAEQLDARMAERDRLFVEEVDKRGADFERRHGEFAQSLASRLELLDADIAARQRAQDAHAQRLFGQSQDIAEQLDQFAARMDAIAAHGTAAEAALASALASLAEKLVSSRDALEGTDSAVAALTDGSVRLLELIRASVDHSTKDLPQAIAVGEARLTELEQRAVALRGTVAEAESHGEALSDYVLKTSDTLSGTMDAVQAFHGDMARTNAEHASTLQGLRQSLEAVRAESMAVAALAQDQLEQAIEQLNSSARAAVSGIEDMSAKAVADLASRLGEESGAAIDAVMRSRAADVAGQLEEATAKAADVSRAAAIQLRDQLAKVNDLAGNLERRVAHARERAQEQVDNDFARRVALINESLNSNAIDIARAMDTDVSDTAWAAYLKGDRGIFTRRAVRLIDAPDAKAIAQLYDGDRAFRDNVSRYIHDFEAMLRQLLSTRDGHALGVTLLSSDMGKLYVALAQSIERLRA</sequence>
<keyword evidence="5" id="KW-1185">Reference proteome</keyword>
<dbReference type="EMBL" id="PHUF01000002">
    <property type="protein sequence ID" value="PKB25543.1"/>
    <property type="molecule type" value="Genomic_DNA"/>
</dbReference>
<evidence type="ECO:0000256" key="3">
    <source>
        <dbReference type="SAM" id="Phobius"/>
    </source>
</evidence>
<evidence type="ECO:0000256" key="2">
    <source>
        <dbReference type="SAM" id="MobiDB-lite"/>
    </source>
</evidence>
<evidence type="ECO:0000313" key="4">
    <source>
        <dbReference type="EMBL" id="PKB25543.1"/>
    </source>
</evidence>
<gene>
    <name evidence="4" type="ORF">B0I00_0745</name>
</gene>
<comment type="caution">
    <text evidence="4">The sequence shown here is derived from an EMBL/GenBank/DDBJ whole genome shotgun (WGS) entry which is preliminary data.</text>
</comment>
<feature type="region of interest" description="Disordered" evidence="2">
    <location>
        <begin position="1"/>
        <end position="28"/>
    </location>
</feature>
<feature type="coiled-coil region" evidence="1">
    <location>
        <begin position="718"/>
        <end position="752"/>
    </location>
</feature>
<dbReference type="Proteomes" id="UP000232587">
    <property type="component" value="Unassembled WGS sequence"/>
</dbReference>
<keyword evidence="3" id="KW-0812">Transmembrane</keyword>
<dbReference type="OrthoDB" id="9777715at2"/>
<reference evidence="4 5" key="1">
    <citation type="submission" date="2017-11" db="EMBL/GenBank/DDBJ databases">
        <title>Genomic Encyclopedia of Type Strains, Phase III (KMG-III): the genomes of soil and plant-associated and newly described type strains.</title>
        <authorList>
            <person name="Whitman W."/>
        </authorList>
    </citation>
    <scope>NUCLEOTIDE SEQUENCE [LARGE SCALE GENOMIC DNA]</scope>
    <source>
        <strain evidence="4 5">CGMCC 1.12274</strain>
    </source>
</reference>
<name>A0A2N0I2X9_9SPHN</name>
<keyword evidence="3" id="KW-0472">Membrane</keyword>
<organism evidence="4 5">
    <name type="scientific">Novosphingobium kunmingense</name>
    <dbReference type="NCBI Taxonomy" id="1211806"/>
    <lineage>
        <taxon>Bacteria</taxon>
        <taxon>Pseudomonadati</taxon>
        <taxon>Pseudomonadota</taxon>
        <taxon>Alphaproteobacteria</taxon>
        <taxon>Sphingomonadales</taxon>
        <taxon>Sphingomonadaceae</taxon>
        <taxon>Novosphingobium</taxon>
    </lineage>
</organism>
<evidence type="ECO:0000313" key="5">
    <source>
        <dbReference type="Proteomes" id="UP000232587"/>
    </source>
</evidence>
<proteinExistence type="predicted"/>
<evidence type="ECO:0000256" key="1">
    <source>
        <dbReference type="SAM" id="Coils"/>
    </source>
</evidence>
<keyword evidence="3" id="KW-1133">Transmembrane helix</keyword>
<dbReference type="RefSeq" id="WP_100865973.1">
    <property type="nucleotide sequence ID" value="NZ_PHUF01000002.1"/>
</dbReference>
<evidence type="ECO:0008006" key="6">
    <source>
        <dbReference type="Google" id="ProtNLM"/>
    </source>
</evidence>
<feature type="transmembrane region" description="Helical" evidence="3">
    <location>
        <begin position="53"/>
        <end position="73"/>
    </location>
</feature>
<keyword evidence="1" id="KW-0175">Coiled coil</keyword>
<dbReference type="AlphaFoldDB" id="A0A2N0I2X9"/>
<protein>
    <recommendedName>
        <fullName evidence="6">ATPase</fullName>
    </recommendedName>
</protein>